<reference evidence="1" key="1">
    <citation type="submission" date="2024-07" db="EMBL/GenBank/DDBJ databases">
        <title>A survey of Mimosa microsymbionts across Brazilian biomes reveals a high diversity of Paraburkholderia nodulating endemic species, but also that Cupriavidus is common as a symbiont of widespread species.</title>
        <authorList>
            <person name="Rouws L."/>
            <person name="Barauna A."/>
            <person name="Beukes C."/>
            <person name="Rouws J.R.C."/>
            <person name="De Faria S.M."/>
            <person name="Gross E."/>
            <person name="Bueno Dos Reis Junior F."/>
            <person name="Simon M.F."/>
            <person name="Maluk M."/>
            <person name="Odee D.W."/>
            <person name="Kenicer G."/>
            <person name="Young J.P.W."/>
            <person name="Reis V.M."/>
            <person name="Zilli J."/>
            <person name="James E.K."/>
        </authorList>
    </citation>
    <scope>NUCLEOTIDE SEQUENCE</scope>
    <source>
        <strain evidence="1">EG181B</strain>
    </source>
</reference>
<evidence type="ECO:0000313" key="1">
    <source>
        <dbReference type="EMBL" id="MEX3936095.1"/>
    </source>
</evidence>
<organism evidence="1 2">
    <name type="scientific">Paraburkholderia phymatum</name>
    <dbReference type="NCBI Taxonomy" id="148447"/>
    <lineage>
        <taxon>Bacteria</taxon>
        <taxon>Pseudomonadati</taxon>
        <taxon>Pseudomonadota</taxon>
        <taxon>Betaproteobacteria</taxon>
        <taxon>Burkholderiales</taxon>
        <taxon>Burkholderiaceae</taxon>
        <taxon>Paraburkholderia</taxon>
    </lineage>
</organism>
<name>A0ACC6U9E5_9BURK</name>
<comment type="caution">
    <text evidence="1">The sequence shown here is derived from an EMBL/GenBank/DDBJ whole genome shotgun (WGS) entry which is preliminary data.</text>
</comment>
<accession>A0ACC6U9E5</accession>
<sequence>MAKNGRGFDERSSDTNSRSGDQPKGWKAELQEIIDANVHKRANNRQASHRTMELNAQVLFAIFGTLHHKLNRPIHPRNLAEAHIKLLAQYWYTENKAPATDAQ</sequence>
<proteinExistence type="predicted"/>
<keyword evidence="2" id="KW-1185">Reference proteome</keyword>
<dbReference type="Proteomes" id="UP001558850">
    <property type="component" value="Unassembled WGS sequence"/>
</dbReference>
<protein>
    <submittedName>
        <fullName evidence="1">Uncharacterized protein</fullName>
    </submittedName>
</protein>
<dbReference type="EMBL" id="JBFRCH010000027">
    <property type="protein sequence ID" value="MEX3936095.1"/>
    <property type="molecule type" value="Genomic_DNA"/>
</dbReference>
<evidence type="ECO:0000313" key="2">
    <source>
        <dbReference type="Proteomes" id="UP001558850"/>
    </source>
</evidence>
<gene>
    <name evidence="1" type="ORF">AB4Y32_30610</name>
</gene>